<feature type="compositionally biased region" description="Basic and acidic residues" evidence="2">
    <location>
        <begin position="725"/>
        <end position="738"/>
    </location>
</feature>
<feature type="compositionally biased region" description="Basic and acidic residues" evidence="2">
    <location>
        <begin position="490"/>
        <end position="501"/>
    </location>
</feature>
<keyword evidence="1" id="KW-0175">Coiled coil</keyword>
<dbReference type="Pfam" id="PF21007">
    <property type="entry name" value="FBF1"/>
    <property type="match status" value="1"/>
</dbReference>
<feature type="region of interest" description="Disordered" evidence="2">
    <location>
        <begin position="1"/>
        <end position="74"/>
    </location>
</feature>
<keyword evidence="5" id="KW-1185">Reference proteome</keyword>
<sequence>MCLLSKPRQTDTHGEDKTMKANSTSKQKKGLRGSIDDVLGDLLGDDADDINLKARSPSGGLRRPAGVLRTQSGKRNLLDDDFFSKLAEEAEKDAEDSDVSEADPKALLESMKDMDDMDADLFGSKKKPSSAPAQSRTSRTGMSKPGDKNKTNPEIEDRKPSSAPPASSAVRSYRKFSFMDDGNEDDGDDDEISAAKQEDLNDPMDELLNDPDEEQPKSIPSGKAGKQQSSSPAVQKKEAQAASVPTPKKRNELNFDDDGDDLMDALGFSDAPKGGGRGLVPKKESDAPQRSRTRLDEILGIGTSPRLLERPVTGEKKDTTPAEGQPQKSSAGKDSAFGDEDLTFGSYQPTLGSTPEGRTSRRHSVRFSTEDVSSPSPERKPTTSTITSTRPGRASSDWLGLKQDEAEQKEEPKQQKKESTEASDRLKTLSSPSLVGGNASRVTLKPTEEFRARPDSPGTSTTIAPKSELKKREGEEQDDWLAGALSKKKALVEERGKRQEESLGLGEEIDLDTFLGNHNTTLTSHRTKEDTPLPPRQPSRESVVVSSRQQSPVPASGPSTGVQRTQDPEQKPTVVSAAPVQQVSTDGLQQLLLPQQLTQGQLWAVGAPLDLKRRDAEHHTTGTTALQNQIIQLEGQVRSLQLEKDQVQMLLDNVQQRHKHDTELMENTHRARVKLLEESAVQRETRAHMENQELMERLEAVMKLAQQERAELQEQHQRRLAQSQQERDREVERLRDLQ</sequence>
<dbReference type="GO" id="GO:0090162">
    <property type="term" value="P:establishment of epithelial cell polarity"/>
    <property type="evidence" value="ECO:0007669"/>
    <property type="project" value="InterPro"/>
</dbReference>
<dbReference type="GO" id="GO:0036064">
    <property type="term" value="C:ciliary basal body"/>
    <property type="evidence" value="ECO:0007669"/>
    <property type="project" value="TreeGrafter"/>
</dbReference>
<feature type="compositionally biased region" description="Polar residues" evidence="2">
    <location>
        <begin position="366"/>
        <end position="390"/>
    </location>
</feature>
<evidence type="ECO:0000313" key="5">
    <source>
        <dbReference type="Proteomes" id="UP000727407"/>
    </source>
</evidence>
<gene>
    <name evidence="4" type="primary">fbf1</name>
    <name evidence="4" type="ORF">DAT39_004242</name>
</gene>
<feature type="compositionally biased region" description="Basic and acidic residues" evidence="2">
    <location>
        <begin position="145"/>
        <end position="160"/>
    </location>
</feature>
<feature type="region of interest" description="Disordered" evidence="2">
    <location>
        <begin position="709"/>
        <end position="738"/>
    </location>
</feature>
<feature type="domain" description="Fas-binding factor 1 C-terminal" evidence="3">
    <location>
        <begin position="640"/>
        <end position="738"/>
    </location>
</feature>
<feature type="non-terminal residue" evidence="4">
    <location>
        <position position="1"/>
    </location>
</feature>
<dbReference type="GO" id="GO:0060271">
    <property type="term" value="P:cilium assembly"/>
    <property type="evidence" value="ECO:0007669"/>
    <property type="project" value="InterPro"/>
</dbReference>
<feature type="compositionally biased region" description="Acidic residues" evidence="2">
    <location>
        <begin position="254"/>
        <end position="263"/>
    </location>
</feature>
<feature type="compositionally biased region" description="Low complexity" evidence="2">
    <location>
        <begin position="540"/>
        <end position="554"/>
    </location>
</feature>
<feature type="compositionally biased region" description="Acidic residues" evidence="2">
    <location>
        <begin position="200"/>
        <end position="213"/>
    </location>
</feature>
<organism evidence="4 5">
    <name type="scientific">Clarias magur</name>
    <name type="common">Asian catfish</name>
    <name type="synonym">Macropteronotus magur</name>
    <dbReference type="NCBI Taxonomy" id="1594786"/>
    <lineage>
        <taxon>Eukaryota</taxon>
        <taxon>Metazoa</taxon>
        <taxon>Chordata</taxon>
        <taxon>Craniata</taxon>
        <taxon>Vertebrata</taxon>
        <taxon>Euteleostomi</taxon>
        <taxon>Actinopterygii</taxon>
        <taxon>Neopterygii</taxon>
        <taxon>Teleostei</taxon>
        <taxon>Ostariophysi</taxon>
        <taxon>Siluriformes</taxon>
        <taxon>Clariidae</taxon>
        <taxon>Clarias</taxon>
    </lineage>
</organism>
<evidence type="ECO:0000259" key="3">
    <source>
        <dbReference type="Pfam" id="PF21007"/>
    </source>
</evidence>
<protein>
    <submittedName>
        <fullName evidence="4">Fas-binding factor 1 isoform X1</fullName>
    </submittedName>
</protein>
<dbReference type="PANTHER" id="PTHR33689">
    <property type="entry name" value="FAS-BINDING FACTOR 1"/>
    <property type="match status" value="1"/>
</dbReference>
<evidence type="ECO:0000256" key="2">
    <source>
        <dbReference type="SAM" id="MobiDB-lite"/>
    </source>
</evidence>
<feature type="compositionally biased region" description="Basic and acidic residues" evidence="2">
    <location>
        <begin position="8"/>
        <end position="19"/>
    </location>
</feature>
<dbReference type="OrthoDB" id="8195456at2759"/>
<reference evidence="4" key="1">
    <citation type="submission" date="2020-07" db="EMBL/GenBank/DDBJ databases">
        <title>Clarias magur genome sequencing, assembly and annotation.</title>
        <authorList>
            <person name="Kushwaha B."/>
            <person name="Kumar R."/>
            <person name="Das P."/>
            <person name="Joshi C.G."/>
            <person name="Kumar D."/>
            <person name="Nagpure N.S."/>
            <person name="Pandey M."/>
            <person name="Agarwal S."/>
            <person name="Srivastava S."/>
            <person name="Singh M."/>
            <person name="Sahoo L."/>
            <person name="Jayasankar P."/>
            <person name="Meher P.K."/>
            <person name="Koringa P.G."/>
            <person name="Iquebal M.A."/>
            <person name="Das S.P."/>
            <person name="Bit A."/>
            <person name="Patnaik S."/>
            <person name="Patel N."/>
            <person name="Shah T.M."/>
            <person name="Hinsu A."/>
            <person name="Jena J.K."/>
        </authorList>
    </citation>
    <scope>NUCLEOTIDE SEQUENCE</scope>
    <source>
        <strain evidence="4">CIFAMagur01</strain>
        <tissue evidence="4">Testis</tissue>
    </source>
</reference>
<proteinExistence type="predicted"/>
<feature type="compositionally biased region" description="Basic and acidic residues" evidence="2">
    <location>
        <begin position="307"/>
        <end position="320"/>
    </location>
</feature>
<comment type="caution">
    <text evidence="4">The sequence shown here is derived from an EMBL/GenBank/DDBJ whole genome shotgun (WGS) entry which is preliminary data.</text>
</comment>
<dbReference type="InterPro" id="IPR049390">
    <property type="entry name" value="FBF1_C"/>
</dbReference>
<dbReference type="GO" id="GO:0097539">
    <property type="term" value="C:ciliary transition fiber"/>
    <property type="evidence" value="ECO:0007669"/>
    <property type="project" value="InterPro"/>
</dbReference>
<accession>A0A8J4UY19</accession>
<evidence type="ECO:0000256" key="1">
    <source>
        <dbReference type="SAM" id="Coils"/>
    </source>
</evidence>
<feature type="compositionally biased region" description="Acidic residues" evidence="2">
    <location>
        <begin position="90"/>
        <end position="101"/>
    </location>
</feature>
<feature type="compositionally biased region" description="Basic and acidic residues" evidence="2">
    <location>
        <begin position="281"/>
        <end position="297"/>
    </location>
</feature>
<dbReference type="PANTHER" id="PTHR33689:SF1">
    <property type="entry name" value="FAS-BINDING FACTOR 1"/>
    <property type="match status" value="1"/>
</dbReference>
<feature type="compositionally biased region" description="Basic and acidic residues" evidence="2">
    <location>
        <begin position="102"/>
        <end position="114"/>
    </location>
</feature>
<feature type="compositionally biased region" description="Polar residues" evidence="2">
    <location>
        <begin position="345"/>
        <end position="357"/>
    </location>
</feature>
<feature type="compositionally biased region" description="Basic and acidic residues" evidence="2">
    <location>
        <begin position="402"/>
        <end position="427"/>
    </location>
</feature>
<dbReference type="Proteomes" id="UP000727407">
    <property type="component" value="Unassembled WGS sequence"/>
</dbReference>
<name>A0A8J4UY19_CLAMG</name>
<evidence type="ECO:0000313" key="4">
    <source>
        <dbReference type="EMBL" id="KAF5906035.1"/>
    </source>
</evidence>
<feature type="coiled-coil region" evidence="1">
    <location>
        <begin position="623"/>
        <end position="657"/>
    </location>
</feature>
<dbReference type="AlphaFoldDB" id="A0A8J4UY19"/>
<feature type="region of interest" description="Disordered" evidence="2">
    <location>
        <begin position="88"/>
        <end position="573"/>
    </location>
</feature>
<dbReference type="InterPro" id="IPR033561">
    <property type="entry name" value="FBF1"/>
</dbReference>
<feature type="compositionally biased region" description="Acidic residues" evidence="2">
    <location>
        <begin position="181"/>
        <end position="192"/>
    </location>
</feature>
<dbReference type="EMBL" id="QNUK01000038">
    <property type="protein sequence ID" value="KAF5906035.1"/>
    <property type="molecule type" value="Genomic_DNA"/>
</dbReference>
<dbReference type="GO" id="GO:0005814">
    <property type="term" value="C:centriole"/>
    <property type="evidence" value="ECO:0007669"/>
    <property type="project" value="TreeGrafter"/>
</dbReference>